<protein>
    <submittedName>
        <fullName evidence="1">Uncharacterized protein</fullName>
    </submittedName>
</protein>
<dbReference type="EMBL" id="FOXK01000003">
    <property type="protein sequence ID" value="SFP51473.1"/>
    <property type="molecule type" value="Genomic_DNA"/>
</dbReference>
<evidence type="ECO:0000313" key="2">
    <source>
        <dbReference type="Proteomes" id="UP000182025"/>
    </source>
</evidence>
<accession>A0A1I5QZ02</accession>
<evidence type="ECO:0000313" key="1">
    <source>
        <dbReference type="EMBL" id="SFP51473.1"/>
    </source>
</evidence>
<organism evidence="1 2">
    <name type="scientific">Ectopseudomonas toyotomiensis</name>
    <dbReference type="NCBI Taxonomy" id="554344"/>
    <lineage>
        <taxon>Bacteria</taxon>
        <taxon>Pseudomonadati</taxon>
        <taxon>Pseudomonadota</taxon>
        <taxon>Gammaproteobacteria</taxon>
        <taxon>Pseudomonadales</taxon>
        <taxon>Pseudomonadaceae</taxon>
        <taxon>Ectopseudomonas</taxon>
    </lineage>
</organism>
<name>A0A1I5QZ02_9GAMM</name>
<reference evidence="2" key="1">
    <citation type="submission" date="2016-10" db="EMBL/GenBank/DDBJ databases">
        <authorList>
            <person name="Varghese N."/>
            <person name="Submissions S."/>
        </authorList>
    </citation>
    <scope>NUCLEOTIDE SEQUENCE [LARGE SCALE GENOMIC DNA]</scope>
    <source>
        <strain evidence="2">JCM 15604</strain>
    </source>
</reference>
<proteinExistence type="predicted"/>
<dbReference type="AlphaFoldDB" id="A0A1I5QZ02"/>
<dbReference type="OrthoDB" id="7001753at2"/>
<dbReference type="Proteomes" id="UP000182025">
    <property type="component" value="Unassembled WGS sequence"/>
</dbReference>
<sequence length="84" mass="9215">MAKDYSAGRYNVYQGRGPSAPLIGRIDEDEFVRSNGKLIYRVDGDEFYDMSGNFIGSIVEVDGVGLVIGQGQGGETCHFMIMDE</sequence>
<gene>
    <name evidence="1" type="ORF">SAMN05216177_103205</name>
</gene>
<keyword evidence="2" id="KW-1185">Reference proteome</keyword>
<dbReference type="RefSeq" id="WP_074914141.1">
    <property type="nucleotide sequence ID" value="NZ_FOXK01000003.1"/>
</dbReference>